<reference evidence="3" key="1">
    <citation type="journal article" date="2019" name="Int. J. Syst. Evol. Microbiol.">
        <title>The Global Catalogue of Microorganisms (GCM) 10K type strain sequencing project: providing services to taxonomists for standard genome sequencing and annotation.</title>
        <authorList>
            <consortium name="The Broad Institute Genomics Platform"/>
            <consortium name="The Broad Institute Genome Sequencing Center for Infectious Disease"/>
            <person name="Wu L."/>
            <person name="Ma J."/>
        </authorList>
    </citation>
    <scope>NUCLEOTIDE SEQUENCE [LARGE SCALE GENOMIC DNA]</scope>
    <source>
        <strain evidence="3">2902at01</strain>
    </source>
</reference>
<feature type="region of interest" description="Disordered" evidence="1">
    <location>
        <begin position="136"/>
        <end position="170"/>
    </location>
</feature>
<evidence type="ECO:0000313" key="2">
    <source>
        <dbReference type="EMBL" id="MFC4107799.1"/>
    </source>
</evidence>
<gene>
    <name evidence="2" type="ORF">ACFOX0_17940</name>
</gene>
<dbReference type="Proteomes" id="UP001595868">
    <property type="component" value="Unassembled WGS sequence"/>
</dbReference>
<sequence length="198" mass="22260">MMNKSQVAAILGLIAARDRRTVGEVDVHAWHEDIGDLDFDDVRQAISAHFRDSTEYLMPAHIRRLAAGLARERHRLEREAAEQRAIEAYAATAGPLTDRSAEIRAFVDEVRGALPEGDREALMPRAVAWEREHRAFQRQQDAEPNPAFDPSMRPVREWNASKTPPPGAWWEDADARERHAKTLLAEAGRLRPSADTAA</sequence>
<dbReference type="RefSeq" id="WP_377547187.1">
    <property type="nucleotide sequence ID" value="NZ_JBHSBN010000011.1"/>
</dbReference>
<name>A0ABV8KNY5_9ACTN</name>
<proteinExistence type="predicted"/>
<accession>A0ABV8KNY5</accession>
<protein>
    <recommendedName>
        <fullName evidence="4">Replicative helicase inhibitor G39P N-terminal domain-containing protein</fullName>
    </recommendedName>
</protein>
<comment type="caution">
    <text evidence="2">The sequence shown here is derived from an EMBL/GenBank/DDBJ whole genome shotgun (WGS) entry which is preliminary data.</text>
</comment>
<organism evidence="2 3">
    <name type="scientific">Micromonospora zhanjiangensis</name>
    <dbReference type="NCBI Taxonomy" id="1522057"/>
    <lineage>
        <taxon>Bacteria</taxon>
        <taxon>Bacillati</taxon>
        <taxon>Actinomycetota</taxon>
        <taxon>Actinomycetes</taxon>
        <taxon>Micromonosporales</taxon>
        <taxon>Micromonosporaceae</taxon>
        <taxon>Micromonospora</taxon>
    </lineage>
</organism>
<evidence type="ECO:0000313" key="3">
    <source>
        <dbReference type="Proteomes" id="UP001595868"/>
    </source>
</evidence>
<evidence type="ECO:0008006" key="4">
    <source>
        <dbReference type="Google" id="ProtNLM"/>
    </source>
</evidence>
<evidence type="ECO:0000256" key="1">
    <source>
        <dbReference type="SAM" id="MobiDB-lite"/>
    </source>
</evidence>
<keyword evidence="3" id="KW-1185">Reference proteome</keyword>
<dbReference type="EMBL" id="JBHSBN010000011">
    <property type="protein sequence ID" value="MFC4107799.1"/>
    <property type="molecule type" value="Genomic_DNA"/>
</dbReference>